<accession>A0A0G3WI97</accession>
<dbReference type="EC" id="3.1.11.6" evidence="5"/>
<dbReference type="InterPro" id="IPR020579">
    <property type="entry name" value="Exonuc_VII_lsu_C"/>
</dbReference>
<evidence type="ECO:0000256" key="1">
    <source>
        <dbReference type="ARBA" id="ARBA00022490"/>
    </source>
</evidence>
<dbReference type="PANTHER" id="PTHR30008">
    <property type="entry name" value="EXODEOXYRIBONUCLEASE 7 LARGE SUBUNIT"/>
    <property type="match status" value="1"/>
</dbReference>
<dbReference type="Pfam" id="PF13742">
    <property type="entry name" value="tRNA_anti_2"/>
    <property type="match status" value="1"/>
</dbReference>
<comment type="catalytic activity">
    <reaction evidence="5 6">
        <text>Exonucleolytic cleavage in either 5'- to 3'- or 3'- to 5'-direction to yield nucleoside 5'-phosphates.</text>
        <dbReference type="EC" id="3.1.11.6"/>
    </reaction>
</comment>
<dbReference type="STRING" id="1408281.Epro_0213"/>
<dbReference type="Pfam" id="PF02601">
    <property type="entry name" value="Exonuc_VII_L"/>
    <property type="match status" value="1"/>
</dbReference>
<organism evidence="9 10">
    <name type="scientific">Endomicrobium proavitum</name>
    <dbReference type="NCBI Taxonomy" id="1408281"/>
    <lineage>
        <taxon>Bacteria</taxon>
        <taxon>Pseudomonadati</taxon>
        <taxon>Elusimicrobiota</taxon>
        <taxon>Endomicrobiia</taxon>
        <taxon>Endomicrobiales</taxon>
        <taxon>Endomicrobiaceae</taxon>
        <taxon>Endomicrobium</taxon>
    </lineage>
</organism>
<gene>
    <name evidence="5 9" type="primary">xseA</name>
    <name evidence="9" type="ORF">Epro_0213</name>
</gene>
<dbReference type="CDD" id="cd04489">
    <property type="entry name" value="ExoVII_LU_OBF"/>
    <property type="match status" value="1"/>
</dbReference>
<dbReference type="PANTHER" id="PTHR30008:SF0">
    <property type="entry name" value="EXODEOXYRIBONUCLEASE 7 LARGE SUBUNIT"/>
    <property type="match status" value="1"/>
</dbReference>
<dbReference type="GO" id="GO:0005737">
    <property type="term" value="C:cytoplasm"/>
    <property type="evidence" value="ECO:0007669"/>
    <property type="project" value="UniProtKB-SubCell"/>
</dbReference>
<evidence type="ECO:0000256" key="3">
    <source>
        <dbReference type="ARBA" id="ARBA00022801"/>
    </source>
</evidence>
<keyword evidence="10" id="KW-1185">Reference proteome</keyword>
<dbReference type="EMBL" id="CP009498">
    <property type="protein sequence ID" value="AKL97592.1"/>
    <property type="molecule type" value="Genomic_DNA"/>
</dbReference>
<evidence type="ECO:0000256" key="5">
    <source>
        <dbReference type="HAMAP-Rule" id="MF_00378"/>
    </source>
</evidence>
<comment type="similarity">
    <text evidence="5 6">Belongs to the XseA family.</text>
</comment>
<reference evidence="9 10" key="1">
    <citation type="submission" date="2014-09" db="EMBL/GenBank/DDBJ databases">
        <title>Complete genome sequence of Endomicrobium proavitum.</title>
        <authorList>
            <person name="Zheng H."/>
        </authorList>
    </citation>
    <scope>NUCLEOTIDE SEQUENCE [LARGE SCALE GENOMIC DNA]</scope>
    <source>
        <strain evidence="9 10">Rsa215</strain>
    </source>
</reference>
<keyword evidence="3 5" id="KW-0378">Hydrolase</keyword>
<dbReference type="HAMAP" id="MF_00378">
    <property type="entry name" value="Exonuc_7_L"/>
    <property type="match status" value="1"/>
</dbReference>
<dbReference type="InterPro" id="IPR003753">
    <property type="entry name" value="Exonuc_VII_L"/>
</dbReference>
<name>A0A0G3WI97_9BACT</name>
<comment type="function">
    <text evidence="5">Bidirectionally degrades single-stranded DNA into large acid-insoluble oligonucleotides, which are then degraded further into small acid-soluble oligonucleotides.</text>
</comment>
<dbReference type="GO" id="GO:0008855">
    <property type="term" value="F:exodeoxyribonuclease VII activity"/>
    <property type="evidence" value="ECO:0007669"/>
    <property type="project" value="UniProtKB-UniRule"/>
</dbReference>
<evidence type="ECO:0000256" key="4">
    <source>
        <dbReference type="ARBA" id="ARBA00022839"/>
    </source>
</evidence>
<evidence type="ECO:0000259" key="8">
    <source>
        <dbReference type="Pfam" id="PF13742"/>
    </source>
</evidence>
<keyword evidence="1 5" id="KW-0963">Cytoplasm</keyword>
<dbReference type="GO" id="GO:0006308">
    <property type="term" value="P:DNA catabolic process"/>
    <property type="evidence" value="ECO:0007669"/>
    <property type="project" value="UniProtKB-UniRule"/>
</dbReference>
<dbReference type="GO" id="GO:0009318">
    <property type="term" value="C:exodeoxyribonuclease VII complex"/>
    <property type="evidence" value="ECO:0007669"/>
    <property type="project" value="UniProtKB-UniRule"/>
</dbReference>
<keyword evidence="2 5" id="KW-0540">Nuclease</keyword>
<comment type="subcellular location">
    <subcellularLocation>
        <location evidence="5 6">Cytoplasm</location>
    </subcellularLocation>
</comment>
<dbReference type="NCBIfam" id="TIGR00237">
    <property type="entry name" value="xseA"/>
    <property type="match status" value="1"/>
</dbReference>
<evidence type="ECO:0000256" key="2">
    <source>
        <dbReference type="ARBA" id="ARBA00022722"/>
    </source>
</evidence>
<dbReference type="GO" id="GO:0003676">
    <property type="term" value="F:nucleic acid binding"/>
    <property type="evidence" value="ECO:0007669"/>
    <property type="project" value="InterPro"/>
</dbReference>
<evidence type="ECO:0000259" key="7">
    <source>
        <dbReference type="Pfam" id="PF02601"/>
    </source>
</evidence>
<feature type="domain" description="Exonuclease VII large subunit C-terminal" evidence="7">
    <location>
        <begin position="137"/>
        <end position="360"/>
    </location>
</feature>
<sequence>MSEELELNFNCANEEEGRLIYTVSQISAEIKQILENSYPGVWLRGEISNFKLYNSGHMYFNIKDENAQIKAVMFAGSNVSLTFAPEDGMQVLVFGRVSSYPVRGDYQIIVSNMEQAGQGALFEAYEKLKKKLEAEGLFDEASKKEIPQIVNKIGVVTSQDGAALCDILKVLEDLNACAQVLIYPVRVQGKEAEKEIPEAIEYLNKNYKDLDVLLVGRGGGSMEDLWAFNTEPVARAIFASKIPVVSCVGHEIDFSIADFVADKRAPTPSAAAEMVVRQKSELKNKLENLRVALSSNIELVFNDNRARLETLAASRAFTKPHLIYEDKIAYVDELDGQLRHSFKHLLNLKETILKNVSHKLDIVSPLSVLKRGFAICKNEKGEIIKSSVQTSVGEVVNIKLFQGSISAEVKNND</sequence>
<dbReference type="InterPro" id="IPR025824">
    <property type="entry name" value="OB-fold_nuc-bd_dom"/>
</dbReference>
<dbReference type="AlphaFoldDB" id="A0A0G3WI97"/>
<evidence type="ECO:0000313" key="9">
    <source>
        <dbReference type="EMBL" id="AKL97592.1"/>
    </source>
</evidence>
<protein>
    <recommendedName>
        <fullName evidence="5">Exodeoxyribonuclease 7 large subunit</fullName>
        <ecNumber evidence="5">3.1.11.6</ecNumber>
    </recommendedName>
    <alternativeName>
        <fullName evidence="5">Exodeoxyribonuclease VII large subunit</fullName>
        <shortName evidence="5">Exonuclease VII large subunit</shortName>
    </alternativeName>
</protein>
<dbReference type="KEGG" id="epo:Epro_0213"/>
<proteinExistence type="inferred from homology"/>
<feature type="domain" description="OB-fold nucleic acid binding" evidence="8">
    <location>
        <begin position="21"/>
        <end position="114"/>
    </location>
</feature>
<evidence type="ECO:0000313" key="10">
    <source>
        <dbReference type="Proteomes" id="UP000035337"/>
    </source>
</evidence>
<keyword evidence="4 5" id="KW-0269">Exonuclease</keyword>
<dbReference type="OrthoDB" id="9802795at2"/>
<comment type="subunit">
    <text evidence="5">Heterooligomer composed of large and small subunits.</text>
</comment>
<dbReference type="RefSeq" id="WP_082121452.1">
    <property type="nucleotide sequence ID" value="NZ_CP009498.1"/>
</dbReference>
<dbReference type="Proteomes" id="UP000035337">
    <property type="component" value="Chromosome"/>
</dbReference>
<dbReference type="PATRIC" id="fig|1408281.3.peg.217"/>
<evidence type="ECO:0000256" key="6">
    <source>
        <dbReference type="RuleBase" id="RU004355"/>
    </source>
</evidence>